<keyword evidence="2" id="KW-0732">Signal</keyword>
<sequence length="112" mass="12532">MLKNDRVSLVFGAILILALSSSVCSDDSKETNSSENTTSTHTPKDIEQNNDISEQEVQEEIGKTMEETMHEDCANFAVEDGIPEDKLVAYMKSCVEELKQDLEKVYPEMPTN</sequence>
<protein>
    <recommendedName>
        <fullName evidence="4">Secreted protein</fullName>
    </recommendedName>
</protein>
<evidence type="ECO:0008006" key="4">
    <source>
        <dbReference type="Google" id="ProtNLM"/>
    </source>
</evidence>
<feature type="chain" id="PRO_5027775385" description="Secreted protein" evidence="2">
    <location>
        <begin position="26"/>
        <end position="112"/>
    </location>
</feature>
<evidence type="ECO:0000256" key="1">
    <source>
        <dbReference type="SAM" id="MobiDB-lite"/>
    </source>
</evidence>
<evidence type="ECO:0000313" key="3">
    <source>
        <dbReference type="EMBL" id="CAA6826478.1"/>
    </source>
</evidence>
<organism evidence="3">
    <name type="scientific">uncultured Thiotrichaceae bacterium</name>
    <dbReference type="NCBI Taxonomy" id="298394"/>
    <lineage>
        <taxon>Bacteria</taxon>
        <taxon>Pseudomonadati</taxon>
        <taxon>Pseudomonadota</taxon>
        <taxon>Gammaproteobacteria</taxon>
        <taxon>Thiotrichales</taxon>
        <taxon>Thiotrichaceae</taxon>
        <taxon>environmental samples</taxon>
    </lineage>
</organism>
<dbReference type="AlphaFoldDB" id="A0A6S6UE71"/>
<feature type="region of interest" description="Disordered" evidence="1">
    <location>
        <begin position="23"/>
        <end position="53"/>
    </location>
</feature>
<feature type="signal peptide" evidence="2">
    <location>
        <begin position="1"/>
        <end position="25"/>
    </location>
</feature>
<dbReference type="EMBL" id="CACVAY010000134">
    <property type="protein sequence ID" value="CAA6826478.1"/>
    <property type="molecule type" value="Genomic_DNA"/>
</dbReference>
<gene>
    <name evidence="3" type="ORF">HELGO_WM24674</name>
</gene>
<accession>A0A6S6UE71</accession>
<name>A0A6S6UE71_9GAMM</name>
<proteinExistence type="predicted"/>
<reference evidence="3" key="1">
    <citation type="submission" date="2020-01" db="EMBL/GenBank/DDBJ databases">
        <authorList>
            <person name="Meier V. D."/>
            <person name="Meier V D."/>
        </authorList>
    </citation>
    <scope>NUCLEOTIDE SEQUENCE</scope>
    <source>
        <strain evidence="3">HLG_WM_MAG_07</strain>
    </source>
</reference>
<evidence type="ECO:0000256" key="2">
    <source>
        <dbReference type="SAM" id="SignalP"/>
    </source>
</evidence>